<accession>A0A371ERT1</accession>
<dbReference type="GO" id="GO:0003676">
    <property type="term" value="F:nucleic acid binding"/>
    <property type="evidence" value="ECO:0007669"/>
    <property type="project" value="InterPro"/>
</dbReference>
<reference evidence="3" key="1">
    <citation type="submission" date="2018-05" db="EMBL/GenBank/DDBJ databases">
        <title>Draft genome of Mucuna pruriens seed.</title>
        <authorList>
            <person name="Nnadi N.E."/>
            <person name="Vos R."/>
            <person name="Hasami M.H."/>
            <person name="Devisetty U.K."/>
            <person name="Aguiy J.C."/>
        </authorList>
    </citation>
    <scope>NUCLEOTIDE SEQUENCE [LARGE SCALE GENOMIC DNA]</scope>
    <source>
        <strain evidence="3">JCA_2017</strain>
    </source>
</reference>
<gene>
    <name evidence="3" type="ORF">CR513_52331</name>
</gene>
<keyword evidence="4" id="KW-1185">Reference proteome</keyword>
<evidence type="ECO:0000313" key="3">
    <source>
        <dbReference type="EMBL" id="RDX68656.1"/>
    </source>
</evidence>
<evidence type="ECO:0000313" key="4">
    <source>
        <dbReference type="Proteomes" id="UP000257109"/>
    </source>
</evidence>
<keyword evidence="1" id="KW-0863">Zinc-finger</keyword>
<keyword evidence="1" id="KW-0479">Metal-binding</keyword>
<dbReference type="EMBL" id="QJKJ01012443">
    <property type="protein sequence ID" value="RDX68656.1"/>
    <property type="molecule type" value="Genomic_DNA"/>
</dbReference>
<organism evidence="3 4">
    <name type="scientific">Mucuna pruriens</name>
    <name type="common">Velvet bean</name>
    <name type="synonym">Dolichos pruriens</name>
    <dbReference type="NCBI Taxonomy" id="157652"/>
    <lineage>
        <taxon>Eukaryota</taxon>
        <taxon>Viridiplantae</taxon>
        <taxon>Streptophyta</taxon>
        <taxon>Embryophyta</taxon>
        <taxon>Tracheophyta</taxon>
        <taxon>Spermatophyta</taxon>
        <taxon>Magnoliopsida</taxon>
        <taxon>eudicotyledons</taxon>
        <taxon>Gunneridae</taxon>
        <taxon>Pentapetalae</taxon>
        <taxon>rosids</taxon>
        <taxon>fabids</taxon>
        <taxon>Fabales</taxon>
        <taxon>Fabaceae</taxon>
        <taxon>Papilionoideae</taxon>
        <taxon>50 kb inversion clade</taxon>
        <taxon>NPAAA clade</taxon>
        <taxon>indigoferoid/millettioid clade</taxon>
        <taxon>Phaseoleae</taxon>
        <taxon>Mucuna</taxon>
    </lineage>
</organism>
<feature type="non-terminal residue" evidence="3">
    <location>
        <position position="1"/>
    </location>
</feature>
<proteinExistence type="predicted"/>
<dbReference type="AlphaFoldDB" id="A0A371ERT1"/>
<keyword evidence="1" id="KW-0862">Zinc</keyword>
<dbReference type="GO" id="GO:0008270">
    <property type="term" value="F:zinc ion binding"/>
    <property type="evidence" value="ECO:0007669"/>
    <property type="project" value="UniProtKB-KW"/>
</dbReference>
<dbReference type="Proteomes" id="UP000257109">
    <property type="component" value="Unassembled WGS sequence"/>
</dbReference>
<evidence type="ECO:0000256" key="1">
    <source>
        <dbReference type="PROSITE-ProRule" id="PRU00047"/>
    </source>
</evidence>
<protein>
    <recommendedName>
        <fullName evidence="2">CCHC-type domain-containing protein</fullName>
    </recommendedName>
</protein>
<dbReference type="InterPro" id="IPR001878">
    <property type="entry name" value="Znf_CCHC"/>
</dbReference>
<evidence type="ECO:0000259" key="2">
    <source>
        <dbReference type="PROSITE" id="PS50158"/>
    </source>
</evidence>
<sequence length="256" mass="29122">RPQLQFDLKIEKVAHMNKKAKKDMVENHKKHHNYKGDLLQRTLQDYLILAIRMTNKICHPLVRANNFKLKPALISMRIGRLSGSQPFQIEPSPLRMSAHIRYNELLSIRVGTPLTKPRREFRRCHAGASIMISQGNLSTLSRTSIDATYGEKIKKKSPNEACDTIEDMTSNTYYYSSSDTKANRVFDTSTGATLTAFPPTCKKCGTQGHEEKECYMGNFFTKAIEEGRLKISTNLVHATSELRTKAREKSQACRIL</sequence>
<name>A0A371ERT1_MUCPR</name>
<feature type="domain" description="CCHC-type" evidence="2">
    <location>
        <begin position="201"/>
        <end position="214"/>
    </location>
</feature>
<comment type="caution">
    <text evidence="3">The sequence shown here is derived from an EMBL/GenBank/DDBJ whole genome shotgun (WGS) entry which is preliminary data.</text>
</comment>
<dbReference type="PROSITE" id="PS50158">
    <property type="entry name" value="ZF_CCHC"/>
    <property type="match status" value="1"/>
</dbReference>